<evidence type="ECO:0000313" key="1">
    <source>
        <dbReference type="EMBL" id="CAB4557531.1"/>
    </source>
</evidence>
<gene>
    <name evidence="1" type="ORF">UFOPK1581_00564</name>
</gene>
<accession>A0A6J6D0R9</accession>
<sequence>MVTVGMPAAAAANIASLIASGSGADAAIASQPPAIPASIV</sequence>
<protein>
    <submittedName>
        <fullName evidence="1">Unannotated protein</fullName>
    </submittedName>
</protein>
<dbReference type="EMBL" id="CAEZTB010000084">
    <property type="protein sequence ID" value="CAB4557531.1"/>
    <property type="molecule type" value="Genomic_DNA"/>
</dbReference>
<organism evidence="1">
    <name type="scientific">freshwater metagenome</name>
    <dbReference type="NCBI Taxonomy" id="449393"/>
    <lineage>
        <taxon>unclassified sequences</taxon>
        <taxon>metagenomes</taxon>
        <taxon>ecological metagenomes</taxon>
    </lineage>
</organism>
<reference evidence="1" key="1">
    <citation type="submission" date="2020-05" db="EMBL/GenBank/DDBJ databases">
        <authorList>
            <person name="Chiriac C."/>
            <person name="Salcher M."/>
            <person name="Ghai R."/>
            <person name="Kavagutti S V."/>
        </authorList>
    </citation>
    <scope>NUCLEOTIDE SEQUENCE</scope>
</reference>
<dbReference type="AlphaFoldDB" id="A0A6J6D0R9"/>
<name>A0A6J6D0R9_9ZZZZ</name>
<proteinExistence type="predicted"/>